<sequence length="338" mass="37690">MGNCFRKPKISYREIGPCENLAGSPVVRLYGPASCPRTSAVRIALLYKNVDAEFVPLETPNFGPEAVAVLLCGKETLSGPAEKLVRYVDGRFPGPSLLPSATASRESAMAAAARLQHRSMASHLDQLTRWAEELARRPKARPRMEVRNLGQTYSRLLEVMMEHAQMEEKIVFPVLDRADRGICTSANEEHARDFPIMNGIREDIKSIVALDSGSSSYYEAMTKLAAKLRTLQEHYREHFEEEEGELLPLLETAGMSREQQERALGQCMEAVMEVSHSRLFHFLISALLPAEAMQYLDLVCRCCSRGRAGTMIRSLMEESGQGAAPEYDQSLVVVSDCY</sequence>
<evidence type="ECO:0000313" key="2">
    <source>
        <dbReference type="EMBL" id="KAG9459060.1"/>
    </source>
</evidence>
<dbReference type="InterPro" id="IPR036249">
    <property type="entry name" value="Thioredoxin-like_sf"/>
</dbReference>
<name>A0AAV7FCZ2_ARIFI</name>
<dbReference type="PANTHER" id="PTHR35739:SF1">
    <property type="entry name" value="OS01G0861700 PROTEIN"/>
    <property type="match status" value="1"/>
</dbReference>
<proteinExistence type="predicted"/>
<dbReference type="CDD" id="cd12108">
    <property type="entry name" value="Hr-like"/>
    <property type="match status" value="1"/>
</dbReference>
<reference evidence="2 3" key="1">
    <citation type="submission" date="2021-07" db="EMBL/GenBank/DDBJ databases">
        <title>The Aristolochia fimbriata genome: insights into angiosperm evolution, floral development and chemical biosynthesis.</title>
        <authorList>
            <person name="Jiao Y."/>
        </authorList>
    </citation>
    <scope>NUCLEOTIDE SEQUENCE [LARGE SCALE GENOMIC DNA]</scope>
    <source>
        <strain evidence="2">IBCAS-2021</strain>
        <tissue evidence="2">Leaf</tissue>
    </source>
</reference>
<dbReference type="Gene3D" id="3.40.30.10">
    <property type="entry name" value="Glutaredoxin"/>
    <property type="match status" value="1"/>
</dbReference>
<evidence type="ECO:0000313" key="3">
    <source>
        <dbReference type="Proteomes" id="UP000825729"/>
    </source>
</evidence>
<dbReference type="AlphaFoldDB" id="A0AAV7FCZ2"/>
<accession>A0AAV7FCZ2</accession>
<comment type="caution">
    <text evidence="2">The sequence shown here is derived from an EMBL/GenBank/DDBJ whole genome shotgun (WGS) entry which is preliminary data.</text>
</comment>
<organism evidence="2 3">
    <name type="scientific">Aristolochia fimbriata</name>
    <name type="common">White veined hardy Dutchman's pipe vine</name>
    <dbReference type="NCBI Taxonomy" id="158543"/>
    <lineage>
        <taxon>Eukaryota</taxon>
        <taxon>Viridiplantae</taxon>
        <taxon>Streptophyta</taxon>
        <taxon>Embryophyta</taxon>
        <taxon>Tracheophyta</taxon>
        <taxon>Spermatophyta</taxon>
        <taxon>Magnoliopsida</taxon>
        <taxon>Magnoliidae</taxon>
        <taxon>Piperales</taxon>
        <taxon>Aristolochiaceae</taxon>
        <taxon>Aristolochia</taxon>
    </lineage>
</organism>
<protein>
    <recommendedName>
        <fullName evidence="1">Hemerythrin-like domain-containing protein</fullName>
    </recommendedName>
</protein>
<dbReference type="InterPro" id="IPR012312">
    <property type="entry name" value="Hemerythrin-like"/>
</dbReference>
<dbReference type="PANTHER" id="PTHR35739">
    <property type="entry name" value="OS01G0861700 PROTEIN"/>
    <property type="match status" value="1"/>
</dbReference>
<gene>
    <name evidence="2" type="ORF">H6P81_003568</name>
</gene>
<dbReference type="SUPFAM" id="SSF52833">
    <property type="entry name" value="Thioredoxin-like"/>
    <property type="match status" value="1"/>
</dbReference>
<feature type="domain" description="Hemerythrin-like" evidence="1">
    <location>
        <begin position="114"/>
        <end position="250"/>
    </location>
</feature>
<dbReference type="EMBL" id="JAINDJ010000002">
    <property type="protein sequence ID" value="KAG9459060.1"/>
    <property type="molecule type" value="Genomic_DNA"/>
</dbReference>
<dbReference type="Pfam" id="PF01814">
    <property type="entry name" value="Hemerythrin"/>
    <property type="match status" value="1"/>
</dbReference>
<keyword evidence="3" id="KW-1185">Reference proteome</keyword>
<dbReference type="Gene3D" id="1.20.120.520">
    <property type="entry name" value="nmb1532 protein domain like"/>
    <property type="match status" value="1"/>
</dbReference>
<evidence type="ECO:0000259" key="1">
    <source>
        <dbReference type="Pfam" id="PF01814"/>
    </source>
</evidence>
<dbReference type="Proteomes" id="UP000825729">
    <property type="component" value="Unassembled WGS sequence"/>
</dbReference>